<reference evidence="3" key="2">
    <citation type="submission" date="2025-08" db="UniProtKB">
        <authorList>
            <consortium name="RefSeq"/>
        </authorList>
    </citation>
    <scope>IDENTIFICATION</scope>
    <source>
        <tissue evidence="3">Leaf</tissue>
    </source>
</reference>
<organism evidence="2 3">
    <name type="scientific">Camelina sativa</name>
    <name type="common">False flax</name>
    <name type="synonym">Myagrum sativum</name>
    <dbReference type="NCBI Taxonomy" id="90675"/>
    <lineage>
        <taxon>Eukaryota</taxon>
        <taxon>Viridiplantae</taxon>
        <taxon>Streptophyta</taxon>
        <taxon>Embryophyta</taxon>
        <taxon>Tracheophyta</taxon>
        <taxon>Spermatophyta</taxon>
        <taxon>Magnoliopsida</taxon>
        <taxon>eudicotyledons</taxon>
        <taxon>Gunneridae</taxon>
        <taxon>Pentapetalae</taxon>
        <taxon>rosids</taxon>
        <taxon>malvids</taxon>
        <taxon>Brassicales</taxon>
        <taxon>Brassicaceae</taxon>
        <taxon>Camelineae</taxon>
        <taxon>Camelina</taxon>
    </lineage>
</organism>
<feature type="region of interest" description="Disordered" evidence="1">
    <location>
        <begin position="18"/>
        <end position="49"/>
    </location>
</feature>
<protein>
    <submittedName>
        <fullName evidence="3">Uncharacterized protein LOC104714485</fullName>
    </submittedName>
</protein>
<dbReference type="RefSeq" id="XP_010430174.1">
    <property type="nucleotide sequence ID" value="XM_010431872.2"/>
</dbReference>
<accession>A0ABM0TRI8</accession>
<sequence length="140" mass="16141">MNPQQREVSTLQAAAQELTIATEASQPCDEEKKRAEKAMDPQQREVSPPVTIKEDLETFLRLQFELLRLHTTLMEAVRGEEKVAYMAGLQKMRVTVNDFVKRASEDFKEDEKKLETVAIIKTRISTVRTEIRKLKNQHGE</sequence>
<dbReference type="GeneID" id="104714485"/>
<evidence type="ECO:0000256" key="1">
    <source>
        <dbReference type="SAM" id="MobiDB-lite"/>
    </source>
</evidence>
<proteinExistence type="predicted"/>
<dbReference type="Proteomes" id="UP000694864">
    <property type="component" value="Chromosome 9"/>
</dbReference>
<evidence type="ECO:0000313" key="3">
    <source>
        <dbReference type="RefSeq" id="XP_010430174.1"/>
    </source>
</evidence>
<gene>
    <name evidence="3" type="primary">LOC104714485</name>
</gene>
<reference evidence="2" key="1">
    <citation type="journal article" date="2014" name="Nat. Commun.">
        <title>The emerging biofuel crop Camelina sativa retains a highly undifferentiated hexaploid genome structure.</title>
        <authorList>
            <person name="Kagale S."/>
            <person name="Koh C."/>
            <person name="Nixon J."/>
            <person name="Bollina V."/>
            <person name="Clarke W.E."/>
            <person name="Tuteja R."/>
            <person name="Spillane C."/>
            <person name="Robinson S.J."/>
            <person name="Links M.G."/>
            <person name="Clarke C."/>
            <person name="Higgins E.E."/>
            <person name="Huebert T."/>
            <person name="Sharpe A.G."/>
            <person name="Parkin I.A."/>
        </authorList>
    </citation>
    <scope>NUCLEOTIDE SEQUENCE [LARGE SCALE GENOMIC DNA]</scope>
    <source>
        <strain evidence="2">cv. DH55</strain>
    </source>
</reference>
<feature type="compositionally biased region" description="Basic and acidic residues" evidence="1">
    <location>
        <begin position="29"/>
        <end position="43"/>
    </location>
</feature>
<name>A0ABM0TRI8_CAMSA</name>
<evidence type="ECO:0000313" key="2">
    <source>
        <dbReference type="Proteomes" id="UP000694864"/>
    </source>
</evidence>
<keyword evidence="2" id="KW-1185">Reference proteome</keyword>